<dbReference type="FunFam" id="3.40.640.10:FF:000033">
    <property type="entry name" value="Aspartate aminotransferase"/>
    <property type="match status" value="1"/>
</dbReference>
<protein>
    <recommendedName>
        <fullName evidence="6">Aminotransferase</fullName>
        <ecNumber evidence="6">2.6.1.-</ecNumber>
    </recommendedName>
</protein>
<keyword evidence="5" id="KW-0663">Pyridoxal phosphate</keyword>
<dbReference type="PANTHER" id="PTHR46383">
    <property type="entry name" value="ASPARTATE AMINOTRANSFERASE"/>
    <property type="match status" value="1"/>
</dbReference>
<dbReference type="GO" id="GO:0008483">
    <property type="term" value="F:transaminase activity"/>
    <property type="evidence" value="ECO:0007669"/>
    <property type="project" value="UniProtKB-KW"/>
</dbReference>
<evidence type="ECO:0000256" key="6">
    <source>
        <dbReference type="RuleBase" id="RU000481"/>
    </source>
</evidence>
<dbReference type="InterPro" id="IPR050596">
    <property type="entry name" value="AspAT/PAT-like"/>
</dbReference>
<evidence type="ECO:0000256" key="2">
    <source>
        <dbReference type="ARBA" id="ARBA00007441"/>
    </source>
</evidence>
<dbReference type="InterPro" id="IPR015422">
    <property type="entry name" value="PyrdxlP-dep_Trfase_small"/>
</dbReference>
<proteinExistence type="inferred from homology"/>
<dbReference type="RefSeq" id="WP_009296178.1">
    <property type="nucleotide sequence ID" value="NZ_CACRUA010000021.1"/>
</dbReference>
<evidence type="ECO:0000256" key="1">
    <source>
        <dbReference type="ARBA" id="ARBA00001933"/>
    </source>
</evidence>
<accession>A0A6N3DBH3</accession>
<dbReference type="EMBL" id="CACRUA010000021">
    <property type="protein sequence ID" value="VYU24509.1"/>
    <property type="molecule type" value="Genomic_DNA"/>
</dbReference>
<evidence type="ECO:0000259" key="7">
    <source>
        <dbReference type="Pfam" id="PF00155"/>
    </source>
</evidence>
<reference evidence="8" key="2">
    <citation type="submission" date="2023-01" db="EMBL/GenBank/DDBJ databases">
        <title>Human gut microbiome strain richness.</title>
        <authorList>
            <person name="Chen-Liaw A."/>
        </authorList>
    </citation>
    <scope>NUCLEOTIDE SEQUENCE</scope>
    <source>
        <strain evidence="8">B1_m1001713B170214d0_201011</strain>
    </source>
</reference>
<dbReference type="AlphaFoldDB" id="A0A6N3DBH3"/>
<evidence type="ECO:0000256" key="5">
    <source>
        <dbReference type="ARBA" id="ARBA00022898"/>
    </source>
</evidence>
<sequence>MNMNEMIAKRMERLAPSGIRKMNEKALEMERAGEPVLHFEIGRPDFDTPEYIKKACIDSITAGDVFYTSNFGILPLREAIANKLRTQNKIDCKASEIIVSVGLTEAVYDVLCSILDEGDEILVPDPVWINYMNVPKLLGAVPVSYHLREENDYQIDLDEIKNSITDKTKAMVIITPNNPTGGVLSESVLTELARLAVENDILVLADEVYERLIYDGEKHISIASLPGMKERTVTLNGFSKAYSMTGWRLGYAAAPESLIAVLNKIHQHNTTCATSFVQQAAVAALRDEKDEVNGMVREYQRRRDYAVGAINRIKGISCLCPKGAFYIFINIKKLGRPSAEVAEYLLNEAKLAFVPGDVFGPEGEGYLRMSFANSYENIVEGCGRLKRAVEKLSSDSTYPSSKQ</sequence>
<comment type="cofactor">
    <cofactor evidence="1 6">
        <name>pyridoxal 5'-phosphate</name>
        <dbReference type="ChEBI" id="CHEBI:597326"/>
    </cofactor>
</comment>
<dbReference type="CDD" id="cd00609">
    <property type="entry name" value="AAT_like"/>
    <property type="match status" value="1"/>
</dbReference>
<reference evidence="9" key="1">
    <citation type="submission" date="2019-11" db="EMBL/GenBank/DDBJ databases">
        <authorList>
            <person name="Feng L."/>
        </authorList>
    </citation>
    <scope>NUCLEOTIDE SEQUENCE</scope>
    <source>
        <strain evidence="9">CsymbiosumLFYP84</strain>
    </source>
</reference>
<dbReference type="InterPro" id="IPR015421">
    <property type="entry name" value="PyrdxlP-dep_Trfase_major"/>
</dbReference>
<dbReference type="SUPFAM" id="SSF53383">
    <property type="entry name" value="PLP-dependent transferases"/>
    <property type="match status" value="1"/>
</dbReference>
<dbReference type="PROSITE" id="PS00105">
    <property type="entry name" value="AA_TRANSFER_CLASS_1"/>
    <property type="match status" value="1"/>
</dbReference>
<dbReference type="Pfam" id="PF00155">
    <property type="entry name" value="Aminotran_1_2"/>
    <property type="match status" value="1"/>
</dbReference>
<dbReference type="EMBL" id="JAQLGM010000017">
    <property type="protein sequence ID" value="MDB2000283.1"/>
    <property type="molecule type" value="Genomic_DNA"/>
</dbReference>
<evidence type="ECO:0000256" key="4">
    <source>
        <dbReference type="ARBA" id="ARBA00022679"/>
    </source>
</evidence>
<dbReference type="Gene3D" id="3.40.640.10">
    <property type="entry name" value="Type I PLP-dependent aspartate aminotransferase-like (Major domain)"/>
    <property type="match status" value="1"/>
</dbReference>
<feature type="domain" description="Aminotransferase class I/classII large" evidence="7">
    <location>
        <begin position="35"/>
        <end position="383"/>
    </location>
</feature>
<evidence type="ECO:0000313" key="9">
    <source>
        <dbReference type="EMBL" id="VYU24509.1"/>
    </source>
</evidence>
<organism evidence="9">
    <name type="scientific">Clostridium symbiosum</name>
    <name type="common">Bacteroides symbiosus</name>
    <dbReference type="NCBI Taxonomy" id="1512"/>
    <lineage>
        <taxon>Bacteria</taxon>
        <taxon>Bacillati</taxon>
        <taxon>Bacillota</taxon>
        <taxon>Clostridia</taxon>
        <taxon>Lachnospirales</taxon>
        <taxon>Lachnospiraceae</taxon>
        <taxon>Otoolea</taxon>
    </lineage>
</organism>
<dbReference type="EC" id="2.6.1.-" evidence="6"/>
<keyword evidence="4 6" id="KW-0808">Transferase</keyword>
<dbReference type="GO" id="GO:0006520">
    <property type="term" value="P:amino acid metabolic process"/>
    <property type="evidence" value="ECO:0007669"/>
    <property type="project" value="InterPro"/>
</dbReference>
<dbReference type="GeneID" id="57970284"/>
<dbReference type="Proteomes" id="UP001300871">
    <property type="component" value="Unassembled WGS sequence"/>
</dbReference>
<comment type="similarity">
    <text evidence="2 6">Belongs to the class-I pyridoxal-phosphate-dependent aminotransferase family.</text>
</comment>
<dbReference type="InterPro" id="IPR004839">
    <property type="entry name" value="Aminotransferase_I/II_large"/>
</dbReference>
<dbReference type="Gene3D" id="3.90.1150.10">
    <property type="entry name" value="Aspartate Aminotransferase, domain 1"/>
    <property type="match status" value="1"/>
</dbReference>
<keyword evidence="3 6" id="KW-0032">Aminotransferase</keyword>
<dbReference type="InterPro" id="IPR004838">
    <property type="entry name" value="NHTrfase_class1_PyrdxlP-BS"/>
</dbReference>
<evidence type="ECO:0000313" key="8">
    <source>
        <dbReference type="EMBL" id="MDB2000283.1"/>
    </source>
</evidence>
<evidence type="ECO:0000256" key="3">
    <source>
        <dbReference type="ARBA" id="ARBA00022576"/>
    </source>
</evidence>
<dbReference type="PANTHER" id="PTHR46383:SF1">
    <property type="entry name" value="ASPARTATE AMINOTRANSFERASE"/>
    <property type="match status" value="1"/>
</dbReference>
<gene>
    <name evidence="9" type="ORF">CSLFYP84_01680</name>
    <name evidence="8" type="ORF">PM006_08735</name>
</gene>
<dbReference type="InterPro" id="IPR015424">
    <property type="entry name" value="PyrdxlP-dep_Trfase"/>
</dbReference>
<name>A0A6N3DBH3_CLOSY</name>
<dbReference type="GO" id="GO:0030170">
    <property type="term" value="F:pyridoxal phosphate binding"/>
    <property type="evidence" value="ECO:0007669"/>
    <property type="project" value="InterPro"/>
</dbReference>